<accession>A0ABT3I5N0</accession>
<gene>
    <name evidence="1" type="ORF">OHT75_01990</name>
</gene>
<organism evidence="1 2">
    <name type="scientific">Shewanella subflava</name>
    <dbReference type="NCBI Taxonomy" id="2986476"/>
    <lineage>
        <taxon>Bacteria</taxon>
        <taxon>Pseudomonadati</taxon>
        <taxon>Pseudomonadota</taxon>
        <taxon>Gammaproteobacteria</taxon>
        <taxon>Alteromonadales</taxon>
        <taxon>Shewanellaceae</taxon>
        <taxon>Shewanella</taxon>
    </lineage>
</organism>
<evidence type="ECO:0000313" key="1">
    <source>
        <dbReference type="EMBL" id="MCW3171245.1"/>
    </source>
</evidence>
<protein>
    <submittedName>
        <fullName evidence="1">Uncharacterized protein</fullName>
    </submittedName>
</protein>
<name>A0ABT3I5N0_9GAMM</name>
<proteinExistence type="predicted"/>
<keyword evidence="2" id="KW-1185">Reference proteome</keyword>
<dbReference type="RefSeq" id="WP_264724711.1">
    <property type="nucleotide sequence ID" value="NZ_JAPDMX010000002.1"/>
</dbReference>
<sequence>MMSSDLTEKQRKRLEDKRWECLKEAGEDIRYLSEDISNAIGHFDDLFFQQQKIICSLARIDYSECVVKTDCHDSYEIDASKLDKNEIATLAAEVVNYETRQMSLQIDYYLEQLATDMRKFNEFRAKSRRS</sequence>
<comment type="caution">
    <text evidence="1">The sequence shown here is derived from an EMBL/GenBank/DDBJ whole genome shotgun (WGS) entry which is preliminary data.</text>
</comment>
<reference evidence="1" key="1">
    <citation type="submission" date="2022-10" db="EMBL/GenBank/DDBJ databases">
        <title>Shewanella flava sp. nov, isolated from the estuary of the Fenhe River into the Yellow River.</title>
        <authorList>
            <person name="Li Y."/>
        </authorList>
    </citation>
    <scope>NUCLEOTIDE SEQUENCE</scope>
    <source>
        <strain evidence="1">FYR11-62</strain>
    </source>
</reference>
<dbReference type="Proteomes" id="UP001163714">
    <property type="component" value="Unassembled WGS sequence"/>
</dbReference>
<dbReference type="EMBL" id="JAPDMX010000002">
    <property type="protein sequence ID" value="MCW3171245.1"/>
    <property type="molecule type" value="Genomic_DNA"/>
</dbReference>
<evidence type="ECO:0000313" key="2">
    <source>
        <dbReference type="Proteomes" id="UP001163714"/>
    </source>
</evidence>